<organism evidence="2">
    <name type="scientific">Ixodes ricinus</name>
    <name type="common">Common tick</name>
    <name type="synonym">Acarus ricinus</name>
    <dbReference type="NCBI Taxonomy" id="34613"/>
    <lineage>
        <taxon>Eukaryota</taxon>
        <taxon>Metazoa</taxon>
        <taxon>Ecdysozoa</taxon>
        <taxon>Arthropoda</taxon>
        <taxon>Chelicerata</taxon>
        <taxon>Arachnida</taxon>
        <taxon>Acari</taxon>
        <taxon>Parasitiformes</taxon>
        <taxon>Ixodida</taxon>
        <taxon>Ixodoidea</taxon>
        <taxon>Ixodidae</taxon>
        <taxon>Ixodinae</taxon>
        <taxon>Ixodes</taxon>
    </lineage>
</organism>
<accession>A0A6B0UXB2</accession>
<name>A0A6B0UXB2_IXORI</name>
<sequence>MTSLCLLLALFSFGQFHVCCLPNYFVTTSDVLDWSLCYFCLEEPQFVPKSFPPNWLLLRLRMLMHCCRTDSIRCQPVNFGVIQLRGLPPGSALDWEGPVGFCAQLMFEGCCMFLKCYMTKRMGAADGHIHTHTYIQRYRCFHIFNGKGRVSSTPCHVHTM</sequence>
<keyword evidence="1" id="KW-0732">Signal</keyword>
<feature type="signal peptide" evidence="1">
    <location>
        <begin position="1"/>
        <end position="20"/>
    </location>
</feature>
<protein>
    <submittedName>
        <fullName evidence="2">Putative secreted protein</fullName>
    </submittedName>
</protein>
<dbReference type="EMBL" id="GIFC01012209">
    <property type="protein sequence ID" value="MXU94292.1"/>
    <property type="molecule type" value="Transcribed_RNA"/>
</dbReference>
<proteinExistence type="predicted"/>
<reference evidence="2" key="1">
    <citation type="submission" date="2019-12" db="EMBL/GenBank/DDBJ databases">
        <title>An insight into the sialome of adult female Ixodes ricinus ticks feeding for 6 days.</title>
        <authorList>
            <person name="Perner J."/>
            <person name="Ribeiro J.M.C."/>
        </authorList>
    </citation>
    <scope>NUCLEOTIDE SEQUENCE</scope>
    <source>
        <strain evidence="2">Semi-engorged</strain>
        <tissue evidence="2">Salivary glands</tissue>
    </source>
</reference>
<evidence type="ECO:0000313" key="2">
    <source>
        <dbReference type="EMBL" id="MXU94292.1"/>
    </source>
</evidence>
<evidence type="ECO:0000256" key="1">
    <source>
        <dbReference type="SAM" id="SignalP"/>
    </source>
</evidence>
<dbReference type="AlphaFoldDB" id="A0A6B0UXB2"/>
<feature type="chain" id="PRO_5025601664" evidence="1">
    <location>
        <begin position="21"/>
        <end position="160"/>
    </location>
</feature>